<dbReference type="AlphaFoldDB" id="A0A0W0HNS3"/>
<comment type="caution">
    <text evidence="1">The sequence shown here is derived from an EMBL/GenBank/DDBJ whole genome shotgun (WGS) entry which is preliminary data.</text>
</comment>
<keyword evidence="2" id="KW-1185">Reference proteome</keyword>
<dbReference type="Proteomes" id="UP000053048">
    <property type="component" value="Unassembled WGS sequence"/>
</dbReference>
<gene>
    <name evidence="1" type="ORF">AO067_15795</name>
</gene>
<accession>A0A0W0HNS3</accession>
<name>A0A0W0HNS3_PSEVI</name>
<evidence type="ECO:0000313" key="2">
    <source>
        <dbReference type="Proteomes" id="UP000053048"/>
    </source>
</evidence>
<protein>
    <submittedName>
        <fullName evidence="1">Uncharacterized protein</fullName>
    </submittedName>
</protein>
<sequence length="117" mass="12707">MISAISGQTVCTDMISTISSLTIGAYTISTISGQTICTDVISAVGSLTVWTYTICAISRYTNRADVSVFCPAFSNDGCFGHFVVDCIDCWKSERARRQNREGKAEDQFVGFHEGVSK</sequence>
<dbReference type="EMBL" id="LKEJ01000132">
    <property type="protein sequence ID" value="KTB62597.1"/>
    <property type="molecule type" value="Genomic_DNA"/>
</dbReference>
<proteinExistence type="predicted"/>
<organism evidence="1 2">
    <name type="scientific">Pseudomonas viridiflava ICMP 13104</name>
    <dbReference type="NCBI Taxonomy" id="1198305"/>
    <lineage>
        <taxon>Bacteria</taxon>
        <taxon>Pseudomonadati</taxon>
        <taxon>Pseudomonadota</taxon>
        <taxon>Gammaproteobacteria</taxon>
        <taxon>Pseudomonadales</taxon>
        <taxon>Pseudomonadaceae</taxon>
        <taxon>Pseudomonas</taxon>
    </lineage>
</organism>
<evidence type="ECO:0000313" key="1">
    <source>
        <dbReference type="EMBL" id="KTB62597.1"/>
    </source>
</evidence>
<reference evidence="1 2" key="1">
    <citation type="submission" date="2015-09" db="EMBL/GenBank/DDBJ databases">
        <title>Genome sequence of ICMP 13104.</title>
        <authorList>
            <person name="Visnovsky S."/>
            <person name="Lu A."/>
            <person name="Panda P."/>
            <person name="Pitman A."/>
        </authorList>
    </citation>
    <scope>NUCLEOTIDE SEQUENCE [LARGE SCALE GENOMIC DNA]</scope>
    <source>
        <strain evidence="1 2">ICMP 13104</strain>
    </source>
</reference>